<dbReference type="PANTHER" id="PTHR30086:SF20">
    <property type="entry name" value="ARGININE EXPORTER PROTEIN ARGO-RELATED"/>
    <property type="match status" value="1"/>
</dbReference>
<protein>
    <submittedName>
        <fullName evidence="7">LysE family transporter</fullName>
    </submittedName>
</protein>
<evidence type="ECO:0000256" key="2">
    <source>
        <dbReference type="ARBA" id="ARBA00022475"/>
    </source>
</evidence>
<sequence>MSSMSGPAGALAAFVQGLALCASLIVAIGAQNLFVLRQGLQRRHVGPVVALCAACDALLFIAGTAGMAQAVAQTPTLARALAGAGAAFLLLYGARAMRRALWPRPGDGAVDAAAVATAGRLSDAGPALGAVLAQCAAFTLLNPHVWLDCVLLVGGAGARLPAAAQPWFVTGGALASLLWFTLLGFGARWMAPWFRHPQAWRWLDGVVALVMWQLAWGLLRDAL</sequence>
<organism evidence="7 8">
    <name type="scientific">Pseudaquabacterium rugosum</name>
    <dbReference type="NCBI Taxonomy" id="2984194"/>
    <lineage>
        <taxon>Bacteria</taxon>
        <taxon>Pseudomonadati</taxon>
        <taxon>Pseudomonadota</taxon>
        <taxon>Betaproteobacteria</taxon>
        <taxon>Burkholderiales</taxon>
        <taxon>Sphaerotilaceae</taxon>
        <taxon>Pseudaquabacterium</taxon>
    </lineage>
</organism>
<comment type="subcellular location">
    <subcellularLocation>
        <location evidence="1">Cell membrane</location>
        <topology evidence="1">Multi-pass membrane protein</topology>
    </subcellularLocation>
</comment>
<name>A0ABU9BAW4_9BURK</name>
<dbReference type="Proteomes" id="UP001368500">
    <property type="component" value="Unassembled WGS sequence"/>
</dbReference>
<evidence type="ECO:0000256" key="1">
    <source>
        <dbReference type="ARBA" id="ARBA00004651"/>
    </source>
</evidence>
<evidence type="ECO:0000256" key="4">
    <source>
        <dbReference type="ARBA" id="ARBA00022989"/>
    </source>
</evidence>
<keyword evidence="8" id="KW-1185">Reference proteome</keyword>
<feature type="transmembrane region" description="Helical" evidence="6">
    <location>
        <begin position="199"/>
        <end position="219"/>
    </location>
</feature>
<keyword evidence="5 6" id="KW-0472">Membrane</keyword>
<dbReference type="PANTHER" id="PTHR30086">
    <property type="entry name" value="ARGININE EXPORTER PROTEIN ARGO"/>
    <property type="match status" value="1"/>
</dbReference>
<keyword evidence="3 6" id="KW-0812">Transmembrane</keyword>
<reference evidence="7 8" key="1">
    <citation type="submission" date="2024-04" db="EMBL/GenBank/DDBJ databases">
        <title>Novel species of the genus Ideonella isolated from streams.</title>
        <authorList>
            <person name="Lu H."/>
        </authorList>
    </citation>
    <scope>NUCLEOTIDE SEQUENCE [LARGE SCALE GENOMIC DNA]</scope>
    <source>
        <strain evidence="7 8">BYS139W</strain>
    </source>
</reference>
<feature type="transmembrane region" description="Helical" evidence="6">
    <location>
        <begin position="48"/>
        <end position="71"/>
    </location>
</feature>
<dbReference type="InterPro" id="IPR001123">
    <property type="entry name" value="LeuE-type"/>
</dbReference>
<gene>
    <name evidence="7" type="ORF">AACH11_13800</name>
</gene>
<evidence type="ECO:0000256" key="3">
    <source>
        <dbReference type="ARBA" id="ARBA00022692"/>
    </source>
</evidence>
<keyword evidence="4 6" id="KW-1133">Transmembrane helix</keyword>
<dbReference type="Pfam" id="PF01810">
    <property type="entry name" value="LysE"/>
    <property type="match status" value="1"/>
</dbReference>
<evidence type="ECO:0000313" key="7">
    <source>
        <dbReference type="EMBL" id="MEK8027038.1"/>
    </source>
</evidence>
<evidence type="ECO:0000256" key="6">
    <source>
        <dbReference type="SAM" id="Phobius"/>
    </source>
</evidence>
<evidence type="ECO:0000256" key="5">
    <source>
        <dbReference type="ARBA" id="ARBA00023136"/>
    </source>
</evidence>
<accession>A0ABU9BAW4</accession>
<feature type="transmembrane region" description="Helical" evidence="6">
    <location>
        <begin position="77"/>
        <end position="94"/>
    </location>
</feature>
<comment type="caution">
    <text evidence="7">The sequence shown here is derived from an EMBL/GenBank/DDBJ whole genome shotgun (WGS) entry which is preliminary data.</text>
</comment>
<evidence type="ECO:0000313" key="8">
    <source>
        <dbReference type="Proteomes" id="UP001368500"/>
    </source>
</evidence>
<dbReference type="RefSeq" id="WP_341374819.1">
    <property type="nucleotide sequence ID" value="NZ_JBBUTF010000012.1"/>
</dbReference>
<keyword evidence="2" id="KW-1003">Cell membrane</keyword>
<feature type="transmembrane region" description="Helical" evidence="6">
    <location>
        <begin position="167"/>
        <end position="187"/>
    </location>
</feature>
<feature type="transmembrane region" description="Helical" evidence="6">
    <location>
        <begin position="12"/>
        <end position="36"/>
    </location>
</feature>
<dbReference type="EMBL" id="JBBUTF010000012">
    <property type="protein sequence ID" value="MEK8027038.1"/>
    <property type="molecule type" value="Genomic_DNA"/>
</dbReference>
<proteinExistence type="predicted"/>